<keyword evidence="7" id="KW-0735">Signal-anchor</keyword>
<protein>
    <submittedName>
        <fullName evidence="16 17">Prolyl endopeptidase FAP isoform X8</fullName>
    </submittedName>
</protein>
<dbReference type="InterPro" id="IPR001375">
    <property type="entry name" value="Peptidase_S9_cat"/>
</dbReference>
<sequence length="824" mass="95360">MHAEKMKYFRLSKDDDLLSKEMKSTYSDDYESSSSGESNDKSLCFNKTSNIRKIFFILFVVFSVVVGLAVAVALKKEDWILGKLAKRLSRGDSRKLLLDDVLGGKFSYESYSTLWISDHEYIHEQSDGISLYDMDGPSLHPIINGKEAQESLIDRVKKFSADRNYFLFSNKSVHLYRHSFYADYYVKDLKSGIIRRIKPPTNEGDQIRYASWSTNGSALVFVYKSNIYFIPTMDTLQMQYYQITKDGETNTIFNGVPDWVYEEEILASTHALEFSADGRYMAYVNFNATSVPYYKFPRYGSQDDSYTVIEKIAYPKAGYPNPLIKIMIVDLQSVVKFILTEKVVLAPPIEISTGDYYYAVMKWNKNARLFVQWMNRQQTNTICMLYEPGETQGVIVEKHKVINGWVDDDYVKPYFSKDGSYYLTMLPKDVGNEGKYRHIAKVLTQIPQTIEYLTDGTFTVQDLNCYNIDEEIIYFRSTESSSRYRHVYSYNLKTNKKNCITCGLIKDKETGANCTYYYPQFSKECSWVTLMCQGPFVPSTIMYNIKSKYQILLSNNINTRNALKEKDMPTVHYYTINSDGYDIPVRETRPYDFDPKRKYAVLFDVYGGPNTQKVLDMFQLHFDEYLNSNYDIITVAFDARGSGYYGYKFLHAVYKRLGYYETIDAVNVAKYLKKQSYIDPNRFAIWGWSYGGFYAATVLADSHGVINTAVSVAPVTDWRYYDTVYSERYMGLPTVADDLKGYEETALMSKASRFKDKNFLLIHGTADDNVHFQNSAQLAAALVKEKVKFTTQFYTDKDHSINPRYHLYVTLATFLEDKLKLKTI</sequence>
<feature type="domain" description="Peptidase S9 prolyl oligopeptidase catalytic" evidence="13">
    <location>
        <begin position="625"/>
        <end position="820"/>
    </location>
</feature>
<dbReference type="Pfam" id="PF00930">
    <property type="entry name" value="DPPIV_N"/>
    <property type="match status" value="1"/>
</dbReference>
<evidence type="ECO:0000313" key="16">
    <source>
        <dbReference type="RefSeq" id="XP_065655417.1"/>
    </source>
</evidence>
<dbReference type="RefSeq" id="XP_065655417.1">
    <property type="nucleotide sequence ID" value="XM_065799345.1"/>
</dbReference>
<evidence type="ECO:0000313" key="17">
    <source>
        <dbReference type="RefSeq" id="XP_065655418.1"/>
    </source>
</evidence>
<feature type="transmembrane region" description="Helical" evidence="12">
    <location>
        <begin position="54"/>
        <end position="74"/>
    </location>
</feature>
<keyword evidence="3" id="KW-0645">Protease</keyword>
<dbReference type="Gene3D" id="2.140.10.30">
    <property type="entry name" value="Dipeptidylpeptidase IV, N-terminal domain"/>
    <property type="match status" value="1"/>
</dbReference>
<evidence type="ECO:0000256" key="8">
    <source>
        <dbReference type="ARBA" id="ARBA00022989"/>
    </source>
</evidence>
<gene>
    <name evidence="16 17" type="primary">LOC100201649</name>
</gene>
<keyword evidence="15" id="KW-1185">Reference proteome</keyword>
<keyword evidence="5" id="KW-0378">Hydrolase</keyword>
<evidence type="ECO:0000259" key="14">
    <source>
        <dbReference type="Pfam" id="PF00930"/>
    </source>
</evidence>
<evidence type="ECO:0000259" key="13">
    <source>
        <dbReference type="Pfam" id="PF00326"/>
    </source>
</evidence>
<dbReference type="InterPro" id="IPR050278">
    <property type="entry name" value="Serine_Prot_S9B/DPPIV"/>
</dbReference>
<dbReference type="InterPro" id="IPR002469">
    <property type="entry name" value="Peptidase_S9B_N"/>
</dbReference>
<organism evidence="15 16">
    <name type="scientific">Hydra vulgaris</name>
    <name type="common">Hydra</name>
    <name type="synonym">Hydra attenuata</name>
    <dbReference type="NCBI Taxonomy" id="6087"/>
    <lineage>
        <taxon>Eukaryota</taxon>
        <taxon>Metazoa</taxon>
        <taxon>Cnidaria</taxon>
        <taxon>Hydrozoa</taxon>
        <taxon>Hydroidolina</taxon>
        <taxon>Anthoathecata</taxon>
        <taxon>Aplanulata</taxon>
        <taxon>Hydridae</taxon>
        <taxon>Hydra</taxon>
    </lineage>
</organism>
<evidence type="ECO:0000256" key="2">
    <source>
        <dbReference type="ARBA" id="ARBA00022438"/>
    </source>
</evidence>
<dbReference type="PANTHER" id="PTHR11731:SF200">
    <property type="entry name" value="DIPEPTIDYL PEPTIDASE 10, ISOFORM B"/>
    <property type="match status" value="1"/>
</dbReference>
<keyword evidence="2" id="KW-0031">Aminopeptidase</keyword>
<dbReference type="SUPFAM" id="SSF82171">
    <property type="entry name" value="DPP6 N-terminal domain-like"/>
    <property type="match status" value="1"/>
</dbReference>
<evidence type="ECO:0000256" key="10">
    <source>
        <dbReference type="ARBA" id="ARBA00023180"/>
    </source>
</evidence>
<dbReference type="RefSeq" id="XP_065655418.1">
    <property type="nucleotide sequence ID" value="XM_065799346.1"/>
</dbReference>
<dbReference type="PANTHER" id="PTHR11731">
    <property type="entry name" value="PROTEASE FAMILY S9B,C DIPEPTIDYL-PEPTIDASE IV-RELATED"/>
    <property type="match status" value="1"/>
</dbReference>
<dbReference type="GeneID" id="100201649"/>
<dbReference type="Pfam" id="PF00326">
    <property type="entry name" value="Peptidase_S9"/>
    <property type="match status" value="1"/>
</dbReference>
<evidence type="ECO:0000256" key="9">
    <source>
        <dbReference type="ARBA" id="ARBA00023136"/>
    </source>
</evidence>
<evidence type="ECO:0000256" key="7">
    <source>
        <dbReference type="ARBA" id="ARBA00022968"/>
    </source>
</evidence>
<accession>A0ABM4C1J2</accession>
<dbReference type="SUPFAM" id="SSF53474">
    <property type="entry name" value="alpha/beta-Hydrolases"/>
    <property type="match status" value="1"/>
</dbReference>
<evidence type="ECO:0000256" key="5">
    <source>
        <dbReference type="ARBA" id="ARBA00022801"/>
    </source>
</evidence>
<name>A0ABM4C1J2_HYDVU</name>
<dbReference type="Gene3D" id="3.40.50.1820">
    <property type="entry name" value="alpha/beta hydrolase"/>
    <property type="match status" value="1"/>
</dbReference>
<keyword evidence="4 12" id="KW-0812">Transmembrane</keyword>
<feature type="domain" description="Dipeptidylpeptidase IV N-terminal" evidence="14">
    <location>
        <begin position="160"/>
        <end position="538"/>
    </location>
</feature>
<evidence type="ECO:0000256" key="1">
    <source>
        <dbReference type="ARBA" id="ARBA00004606"/>
    </source>
</evidence>
<evidence type="ECO:0000256" key="11">
    <source>
        <dbReference type="ARBA" id="ARBA00037847"/>
    </source>
</evidence>
<keyword evidence="6" id="KW-0720">Serine protease</keyword>
<comment type="subcellular location">
    <subcellularLocation>
        <location evidence="11">Endomembrane system</location>
        <topology evidence="11">Single-pass membrane protein</topology>
    </subcellularLocation>
    <subcellularLocation>
        <location evidence="1">Membrane</location>
        <topology evidence="1">Single-pass type II membrane protein</topology>
    </subcellularLocation>
</comment>
<keyword evidence="10" id="KW-0325">Glycoprotein</keyword>
<evidence type="ECO:0000256" key="3">
    <source>
        <dbReference type="ARBA" id="ARBA00022670"/>
    </source>
</evidence>
<keyword evidence="9 12" id="KW-0472">Membrane</keyword>
<keyword evidence="8 12" id="KW-1133">Transmembrane helix</keyword>
<evidence type="ECO:0000256" key="12">
    <source>
        <dbReference type="SAM" id="Phobius"/>
    </source>
</evidence>
<proteinExistence type="predicted"/>
<reference evidence="16 17" key="1">
    <citation type="submission" date="2025-05" db="UniProtKB">
        <authorList>
            <consortium name="RefSeq"/>
        </authorList>
    </citation>
    <scope>IDENTIFICATION</scope>
</reference>
<dbReference type="Proteomes" id="UP001652625">
    <property type="component" value="Chromosome 06"/>
</dbReference>
<evidence type="ECO:0000256" key="6">
    <source>
        <dbReference type="ARBA" id="ARBA00022825"/>
    </source>
</evidence>
<evidence type="ECO:0000256" key="4">
    <source>
        <dbReference type="ARBA" id="ARBA00022692"/>
    </source>
</evidence>
<evidence type="ECO:0000313" key="15">
    <source>
        <dbReference type="Proteomes" id="UP001652625"/>
    </source>
</evidence>
<dbReference type="InterPro" id="IPR029058">
    <property type="entry name" value="AB_hydrolase_fold"/>
</dbReference>